<sequence>MPSEWYASTESIMNNTLSTSLNKSASSQTIRLPDFSGSHLAKRYASERRFRILGIASVGVAGIILLILLSSIVSKGYSAFWLHKVELNITFSAEVLNPDGSTLEEVKLKQANYLALIHNALKEKFPAAVGNRRKIRMLYGMIAPKADLVLRDMVLSNPSLIGTTKKVLLKLSDDWDSLSKGFINRDLPESDRRIKDLEINWHDQLQSEGHIHSVFNADFFTTGDSRNPEEAGIYSSLIGSILTLTVTLLISFPLGVMSAIYLEEFAPNNRFIDFIEININNLAAVPSVVFGVLGLAVFLNFFGLPRSAPLVGGLVLALMTLPTIIIAARSALKAVSPSIREAALSLGASPLQVVTHHVLPMAMPGILSGTIIGMAQALGETAPLLMIGMVAFIVDIPRTFTDPATVMSVQVYIWSDSPERAFVERTSAGIMVLLGFLVLMNAAAILLRKRFEFRW</sequence>
<evidence type="ECO:0000313" key="11">
    <source>
        <dbReference type="EMBL" id="AHC73804.1"/>
    </source>
</evidence>
<keyword evidence="5 9" id="KW-1003">Cell membrane</keyword>
<dbReference type="InterPro" id="IPR024573">
    <property type="entry name" value="DUF3333"/>
</dbReference>
<evidence type="ECO:0000256" key="9">
    <source>
        <dbReference type="RuleBase" id="RU363043"/>
    </source>
</evidence>
<comment type="subcellular location">
    <subcellularLocation>
        <location evidence="9">Cell inner membrane</location>
        <topology evidence="9">Multi-pass membrane protein</topology>
    </subcellularLocation>
    <subcellularLocation>
        <location evidence="1">Cell membrane</location>
        <topology evidence="1">Multi-pass membrane protein</topology>
    </subcellularLocation>
</comment>
<evidence type="ECO:0000256" key="8">
    <source>
        <dbReference type="ARBA" id="ARBA00023136"/>
    </source>
</evidence>
<dbReference type="NCBIfam" id="TIGR00974">
    <property type="entry name" value="3a0107s02c"/>
    <property type="match status" value="1"/>
</dbReference>
<dbReference type="PANTHER" id="PTHR43470">
    <property type="entry name" value="PHOSPHATE TRANSPORT SYSTEM PERMEASE PROTEIN PSTA-RELATED"/>
    <property type="match status" value="1"/>
</dbReference>
<evidence type="ECO:0000313" key="12">
    <source>
        <dbReference type="Proteomes" id="UP000018700"/>
    </source>
</evidence>
<dbReference type="SUPFAM" id="SSF161098">
    <property type="entry name" value="MetI-like"/>
    <property type="match status" value="1"/>
</dbReference>
<dbReference type="InterPro" id="IPR000515">
    <property type="entry name" value="MetI-like"/>
</dbReference>
<dbReference type="GO" id="GO:0005886">
    <property type="term" value="C:plasma membrane"/>
    <property type="evidence" value="ECO:0007669"/>
    <property type="project" value="UniProtKB-SubCell"/>
</dbReference>
<evidence type="ECO:0000256" key="1">
    <source>
        <dbReference type="ARBA" id="ARBA00004651"/>
    </source>
</evidence>
<dbReference type="HOGENOM" id="CLU_033621_2_1_5"/>
<dbReference type="Proteomes" id="UP000018700">
    <property type="component" value="Chromosome"/>
</dbReference>
<evidence type="ECO:0000259" key="10">
    <source>
        <dbReference type="PROSITE" id="PS50928"/>
    </source>
</evidence>
<dbReference type="AlphaFoldDB" id="V9TSD2"/>
<dbReference type="InterPro" id="IPR005672">
    <property type="entry name" value="Phosphate_PstA"/>
</dbReference>
<reference evidence="11 12" key="1">
    <citation type="journal article" date="2013" name="PLoS ONE">
        <title>Bacterial endosymbiosis in a chordate host: long-term co-evolution and conservation of secondary metabolism.</title>
        <authorList>
            <person name="Kwan J.C."/>
            <person name="Schmidt E.W."/>
        </authorList>
    </citation>
    <scope>NUCLEOTIDE SEQUENCE [LARGE SCALE GENOMIC DNA]</scope>
    <source>
        <strain evidence="12">faulkneri L5</strain>
    </source>
</reference>
<feature type="transmembrane region" description="Helical" evidence="9">
    <location>
        <begin position="371"/>
        <end position="394"/>
    </location>
</feature>
<dbReference type="CDD" id="cd06261">
    <property type="entry name" value="TM_PBP2"/>
    <property type="match status" value="1"/>
</dbReference>
<name>V9TSD2_9PROT</name>
<feature type="transmembrane region" description="Helical" evidence="9">
    <location>
        <begin position="282"/>
        <end position="304"/>
    </location>
</feature>
<comment type="similarity">
    <text evidence="2 9">Belongs to the binding-protein-dependent transport system permease family. CysTW subfamily.</text>
</comment>
<feature type="transmembrane region" description="Helical" evidence="9">
    <location>
        <begin position="310"/>
        <end position="332"/>
    </location>
</feature>
<evidence type="ECO:0000256" key="5">
    <source>
        <dbReference type="ARBA" id="ARBA00022475"/>
    </source>
</evidence>
<dbReference type="GO" id="GO:0035435">
    <property type="term" value="P:phosphate ion transmembrane transport"/>
    <property type="evidence" value="ECO:0007669"/>
    <property type="project" value="InterPro"/>
</dbReference>
<feature type="transmembrane region" description="Helical" evidence="9">
    <location>
        <begin position="52"/>
        <end position="73"/>
    </location>
</feature>
<protein>
    <recommendedName>
        <fullName evidence="3 9">Phosphate transport system permease protein PstA</fullName>
    </recommendedName>
</protein>
<evidence type="ECO:0000256" key="6">
    <source>
        <dbReference type="ARBA" id="ARBA00022692"/>
    </source>
</evidence>
<evidence type="ECO:0000256" key="4">
    <source>
        <dbReference type="ARBA" id="ARBA00022448"/>
    </source>
</evidence>
<dbReference type="PATRIC" id="fig|1401328.3.peg.587"/>
<gene>
    <name evidence="11" type="primary">pstA</name>
    <name evidence="11" type="ORF">P856_593</name>
</gene>
<keyword evidence="12" id="KW-1185">Reference proteome</keyword>
<dbReference type="eggNOG" id="COG0581">
    <property type="taxonomic scope" value="Bacteria"/>
</dbReference>
<evidence type="ECO:0000256" key="2">
    <source>
        <dbReference type="ARBA" id="ARBA00007069"/>
    </source>
</evidence>
<dbReference type="KEGG" id="efk:P856_593"/>
<feature type="transmembrane region" description="Helical" evidence="9">
    <location>
        <begin position="233"/>
        <end position="262"/>
    </location>
</feature>
<dbReference type="GO" id="GO:0005315">
    <property type="term" value="F:phosphate transmembrane transporter activity"/>
    <property type="evidence" value="ECO:0007669"/>
    <property type="project" value="InterPro"/>
</dbReference>
<keyword evidence="8 9" id="KW-0472">Membrane</keyword>
<dbReference type="PROSITE" id="PS50928">
    <property type="entry name" value="ABC_TM1"/>
    <property type="match status" value="1"/>
</dbReference>
<dbReference type="Pfam" id="PF11812">
    <property type="entry name" value="DUF3333"/>
    <property type="match status" value="1"/>
</dbReference>
<proteinExistence type="inferred from homology"/>
<dbReference type="PANTHER" id="PTHR43470:SF5">
    <property type="entry name" value="PHOSPHATE TRANSPORT SYSTEM PERMEASE PROTEIN PSTA"/>
    <property type="match status" value="1"/>
</dbReference>
<feature type="transmembrane region" description="Helical" evidence="9">
    <location>
        <begin position="428"/>
        <end position="447"/>
    </location>
</feature>
<dbReference type="InterPro" id="IPR035906">
    <property type="entry name" value="MetI-like_sf"/>
</dbReference>
<dbReference type="Pfam" id="PF00528">
    <property type="entry name" value="BPD_transp_1"/>
    <property type="match status" value="1"/>
</dbReference>
<keyword evidence="4" id="KW-0813">Transport</keyword>
<dbReference type="Gene3D" id="1.10.3720.10">
    <property type="entry name" value="MetI-like"/>
    <property type="match status" value="1"/>
</dbReference>
<accession>V9TSD2</accession>
<dbReference type="EMBL" id="CP006745">
    <property type="protein sequence ID" value="AHC73804.1"/>
    <property type="molecule type" value="Genomic_DNA"/>
</dbReference>
<feature type="domain" description="ABC transmembrane type-1" evidence="10">
    <location>
        <begin position="237"/>
        <end position="443"/>
    </location>
</feature>
<organism evidence="11 12">
    <name type="scientific">Candidatus Endolissoclinum faulkneri L5</name>
    <dbReference type="NCBI Taxonomy" id="1401328"/>
    <lineage>
        <taxon>Bacteria</taxon>
        <taxon>Pseudomonadati</taxon>
        <taxon>Pseudomonadota</taxon>
        <taxon>Alphaproteobacteria</taxon>
        <taxon>Rhodospirillales</taxon>
        <taxon>Rhodospirillaceae</taxon>
        <taxon>Candidatus Endolissoclinum</taxon>
    </lineage>
</organism>
<keyword evidence="7 9" id="KW-1133">Transmembrane helix</keyword>
<evidence type="ECO:0000256" key="7">
    <source>
        <dbReference type="ARBA" id="ARBA00022989"/>
    </source>
</evidence>
<dbReference type="STRING" id="1401328.P856_593"/>
<keyword evidence="6 9" id="KW-0812">Transmembrane</keyword>
<evidence type="ECO:0000256" key="3">
    <source>
        <dbReference type="ARBA" id="ARBA00016864"/>
    </source>
</evidence>